<dbReference type="Proteomes" id="UP000664795">
    <property type="component" value="Unassembled WGS sequence"/>
</dbReference>
<sequence>MHRKSTFKTTFWIILFLGSAFSVNTIRRNLGTNKQAFVRAARTLSSDALIVTNVMRTLFLP</sequence>
<reference evidence="1 2" key="1">
    <citation type="submission" date="2021-03" db="EMBL/GenBank/DDBJ databases">
        <title>Fibrella sp. HMF5036 genome sequencing and assembly.</title>
        <authorList>
            <person name="Kang H."/>
            <person name="Kim H."/>
            <person name="Bae S."/>
            <person name="Joh K."/>
        </authorList>
    </citation>
    <scope>NUCLEOTIDE SEQUENCE [LARGE SCALE GENOMIC DNA]</scope>
    <source>
        <strain evidence="1 2">HMF5036</strain>
    </source>
</reference>
<organism evidence="1 2">
    <name type="scientific">Fibrella aquatilis</name>
    <dbReference type="NCBI Taxonomy" id="2817059"/>
    <lineage>
        <taxon>Bacteria</taxon>
        <taxon>Pseudomonadati</taxon>
        <taxon>Bacteroidota</taxon>
        <taxon>Cytophagia</taxon>
        <taxon>Cytophagales</taxon>
        <taxon>Spirosomataceae</taxon>
        <taxon>Fibrella</taxon>
    </lineage>
</organism>
<gene>
    <name evidence="1" type="ORF">J2I48_09885</name>
</gene>
<evidence type="ECO:0000313" key="2">
    <source>
        <dbReference type="Proteomes" id="UP000664795"/>
    </source>
</evidence>
<dbReference type="EMBL" id="JAFMYU010000006">
    <property type="protein sequence ID" value="MBO0931305.1"/>
    <property type="molecule type" value="Genomic_DNA"/>
</dbReference>
<name>A0A939G6J5_9BACT</name>
<dbReference type="RefSeq" id="WP_207335271.1">
    <property type="nucleotide sequence ID" value="NZ_JAFMYU010000006.1"/>
</dbReference>
<accession>A0A939G6J5</accession>
<dbReference type="AlphaFoldDB" id="A0A939G6J5"/>
<comment type="caution">
    <text evidence="1">The sequence shown here is derived from an EMBL/GenBank/DDBJ whole genome shotgun (WGS) entry which is preliminary data.</text>
</comment>
<protein>
    <submittedName>
        <fullName evidence="1">Uncharacterized protein</fullName>
    </submittedName>
</protein>
<evidence type="ECO:0000313" key="1">
    <source>
        <dbReference type="EMBL" id="MBO0931305.1"/>
    </source>
</evidence>
<keyword evidence="2" id="KW-1185">Reference proteome</keyword>
<proteinExistence type="predicted"/>